<feature type="region of interest" description="Disordered" evidence="1">
    <location>
        <begin position="316"/>
        <end position="382"/>
    </location>
</feature>
<feature type="compositionally biased region" description="Low complexity" evidence="1">
    <location>
        <begin position="103"/>
        <end position="118"/>
    </location>
</feature>
<sequence length="780" mass="80655">MQLHSGTPPPPRTPTLSHSKTLHTPPSTASSSSPRQRGKFLRALSGKVFRRDSQSGGPAVPHLGGFPLAPPAQFTPLGGGTPATATPLRSHVPKPLALGSPVSLPRSTGLSRSTSRSTAVTHPNPQWLGSPRDLTGELSAVAEAPRAQPQPGMDAPLLAPLVPRLSSGARRELHTAACAVCGDPAAVSLAGEKCVELHCGHAVHFECYCALLGVRSGLGALAPSPTGAPPCGVCGDAQGPRESATLAQLEAAAVLTTPLEQVIQPGDVGSQGFCSPGEVPVSPARHSGSGGSATVSFEGLDDAIYDEILRLTEDGGGVETGVLRDSDTDVGSPPPQEAPVGAAEPPVLSVHSSQDGTVTVTALDNDAPTQGDLSTAPDPEEESTLRHDLTMHFAAELGDAGASASSTGPLLLLDRVHHSLDGAAWDMSQGHLLFCFSRALVLQDPASRTVSGRVPLDQLSSATVLPDGRTLLLCLKSTTLPELYLRFAQADRARLWQRTLQEAGDSPLPPLSALAGPPGLAQLPLPVELLERVAAVAPLNQPVVPSTERTPARIILCVDVSAQSGVAAQAALDVALASLGPGDLLGMVLVGRNGAGEPGPYGTFVGMLPPGWPGWRELDLDTNPGSGPVFPDGALAAETMLETCRRLAATVPAAADPQYYSRVILLQAGEDTSTSTAPALTPIAQRHAAKVAQQGFDVRRVASTAALAHSIAECRRTRVYDLTLDLGGKTHGCGSLAPGAHHSFTLALAPGAFRNRVCDAAWWDIPRQRHVSQTLQVTLD</sequence>
<keyword evidence="3" id="KW-1185">Reference proteome</keyword>
<keyword evidence="2" id="KW-0418">Kinase</keyword>
<evidence type="ECO:0000313" key="2">
    <source>
        <dbReference type="EMBL" id="GMM55024.1"/>
    </source>
</evidence>
<organism evidence="2 3">
    <name type="scientific">Maudiozyma humilis</name>
    <name type="common">Sour dough yeast</name>
    <name type="synonym">Kazachstania humilis</name>
    <dbReference type="NCBI Taxonomy" id="51915"/>
    <lineage>
        <taxon>Eukaryota</taxon>
        <taxon>Fungi</taxon>
        <taxon>Dikarya</taxon>
        <taxon>Ascomycota</taxon>
        <taxon>Saccharomycotina</taxon>
        <taxon>Saccharomycetes</taxon>
        <taxon>Saccharomycetales</taxon>
        <taxon>Saccharomycetaceae</taxon>
        <taxon>Maudiozyma</taxon>
    </lineage>
</organism>
<dbReference type="GO" id="GO:0016301">
    <property type="term" value="F:kinase activity"/>
    <property type="evidence" value="ECO:0007669"/>
    <property type="project" value="UniProtKB-KW"/>
</dbReference>
<comment type="caution">
    <text evidence="2">The sequence shown here is derived from an EMBL/GenBank/DDBJ whole genome shotgun (WGS) entry which is preliminary data.</text>
</comment>
<feature type="compositionally biased region" description="Low complexity" evidence="1">
    <location>
        <begin position="24"/>
        <end position="34"/>
    </location>
</feature>
<proteinExistence type="predicted"/>
<dbReference type="CDD" id="cd16448">
    <property type="entry name" value="RING-H2"/>
    <property type="match status" value="1"/>
</dbReference>
<feature type="region of interest" description="Disordered" evidence="1">
    <location>
        <begin position="1"/>
        <end position="38"/>
    </location>
</feature>
<evidence type="ECO:0000256" key="1">
    <source>
        <dbReference type="SAM" id="MobiDB-lite"/>
    </source>
</evidence>
<protein>
    <submittedName>
        <fullName evidence="2">Cyclin-dependent protein serine/threonine kinase inhibiting protein</fullName>
    </submittedName>
</protein>
<dbReference type="AlphaFoldDB" id="A0AAV5RWV8"/>
<feature type="region of interest" description="Disordered" evidence="1">
    <location>
        <begin position="50"/>
        <end position="133"/>
    </location>
</feature>
<dbReference type="Proteomes" id="UP001377567">
    <property type="component" value="Unassembled WGS sequence"/>
</dbReference>
<name>A0AAV5RWV8_MAUHU</name>
<feature type="compositionally biased region" description="Polar residues" evidence="1">
    <location>
        <begin position="350"/>
        <end position="373"/>
    </location>
</feature>
<accession>A0AAV5RWV8</accession>
<gene>
    <name evidence="2" type="ORF">DAKH74_016400</name>
</gene>
<reference evidence="2 3" key="1">
    <citation type="journal article" date="2023" name="Elife">
        <title>Identification of key yeast species and microbe-microbe interactions impacting larval growth of Drosophila in the wild.</title>
        <authorList>
            <person name="Mure A."/>
            <person name="Sugiura Y."/>
            <person name="Maeda R."/>
            <person name="Honda K."/>
            <person name="Sakurai N."/>
            <person name="Takahashi Y."/>
            <person name="Watada M."/>
            <person name="Katoh T."/>
            <person name="Gotoh A."/>
            <person name="Gotoh Y."/>
            <person name="Taniguchi I."/>
            <person name="Nakamura K."/>
            <person name="Hayashi T."/>
            <person name="Katayama T."/>
            <person name="Uemura T."/>
            <person name="Hattori Y."/>
        </authorList>
    </citation>
    <scope>NUCLEOTIDE SEQUENCE [LARGE SCALE GENOMIC DNA]</scope>
    <source>
        <strain evidence="2 3">KH-74</strain>
    </source>
</reference>
<dbReference type="EMBL" id="BTGD01000003">
    <property type="protein sequence ID" value="GMM55024.1"/>
    <property type="molecule type" value="Genomic_DNA"/>
</dbReference>
<evidence type="ECO:0000313" key="3">
    <source>
        <dbReference type="Proteomes" id="UP001377567"/>
    </source>
</evidence>
<keyword evidence="2" id="KW-0808">Transferase</keyword>